<evidence type="ECO:0000313" key="3">
    <source>
        <dbReference type="Proteomes" id="UP001482620"/>
    </source>
</evidence>
<protein>
    <submittedName>
        <fullName evidence="2">Uncharacterized protein</fullName>
    </submittedName>
</protein>
<evidence type="ECO:0000256" key="1">
    <source>
        <dbReference type="SAM" id="MobiDB-lite"/>
    </source>
</evidence>
<organism evidence="2 3">
    <name type="scientific">Ilyodon furcidens</name>
    <name type="common">goldbreast splitfin</name>
    <dbReference type="NCBI Taxonomy" id="33524"/>
    <lineage>
        <taxon>Eukaryota</taxon>
        <taxon>Metazoa</taxon>
        <taxon>Chordata</taxon>
        <taxon>Craniata</taxon>
        <taxon>Vertebrata</taxon>
        <taxon>Euteleostomi</taxon>
        <taxon>Actinopterygii</taxon>
        <taxon>Neopterygii</taxon>
        <taxon>Teleostei</taxon>
        <taxon>Neoteleostei</taxon>
        <taxon>Acanthomorphata</taxon>
        <taxon>Ovalentaria</taxon>
        <taxon>Atherinomorphae</taxon>
        <taxon>Cyprinodontiformes</taxon>
        <taxon>Goodeidae</taxon>
        <taxon>Ilyodon</taxon>
    </lineage>
</organism>
<proteinExistence type="predicted"/>
<keyword evidence="3" id="KW-1185">Reference proteome</keyword>
<evidence type="ECO:0000313" key="2">
    <source>
        <dbReference type="EMBL" id="MEQ2232603.1"/>
    </source>
</evidence>
<dbReference type="Proteomes" id="UP001482620">
    <property type="component" value="Unassembled WGS sequence"/>
</dbReference>
<accession>A0ABV0TL68</accession>
<gene>
    <name evidence="2" type="ORF">ILYODFUR_013140</name>
</gene>
<reference evidence="2 3" key="1">
    <citation type="submission" date="2021-06" db="EMBL/GenBank/DDBJ databases">
        <authorList>
            <person name="Palmer J.M."/>
        </authorList>
    </citation>
    <scope>NUCLEOTIDE SEQUENCE [LARGE SCALE GENOMIC DNA]</scope>
    <source>
        <strain evidence="3">if_2019</strain>
        <tissue evidence="2">Muscle</tissue>
    </source>
</reference>
<feature type="region of interest" description="Disordered" evidence="1">
    <location>
        <begin position="38"/>
        <end position="75"/>
    </location>
</feature>
<sequence length="75" mass="8491">MRRRQREQRSSFRGRCSVHLQPWVEWVTGEPVSFSSSLQARGGVHPGQVANPSQGNTETCRTNNQAHTHSHLRAI</sequence>
<comment type="caution">
    <text evidence="2">The sequence shown here is derived from an EMBL/GenBank/DDBJ whole genome shotgun (WGS) entry which is preliminary data.</text>
</comment>
<name>A0ABV0TL68_9TELE</name>
<feature type="compositionally biased region" description="Polar residues" evidence="1">
    <location>
        <begin position="50"/>
        <end position="67"/>
    </location>
</feature>
<dbReference type="EMBL" id="JAHRIQ010035811">
    <property type="protein sequence ID" value="MEQ2232603.1"/>
    <property type="molecule type" value="Genomic_DNA"/>
</dbReference>